<proteinExistence type="predicted"/>
<dbReference type="GeneID" id="17085129"/>
<protein>
    <submittedName>
        <fullName evidence="2">Uncharacterized protein</fullName>
    </submittedName>
</protein>
<name>M2WQS4_GALSU</name>
<reference evidence="3" key="1">
    <citation type="journal article" date="2013" name="Science">
        <title>Gene transfer from bacteria and archaea facilitated evolution of an extremophilic eukaryote.</title>
        <authorList>
            <person name="Schonknecht G."/>
            <person name="Chen W.H."/>
            <person name="Ternes C.M."/>
            <person name="Barbier G.G."/>
            <person name="Shrestha R.P."/>
            <person name="Stanke M."/>
            <person name="Brautigam A."/>
            <person name="Baker B.J."/>
            <person name="Banfield J.F."/>
            <person name="Garavito R.M."/>
            <person name="Carr K."/>
            <person name="Wilkerson C."/>
            <person name="Rensing S.A."/>
            <person name="Gagneul D."/>
            <person name="Dickenson N.E."/>
            <person name="Oesterhelt C."/>
            <person name="Lercher M.J."/>
            <person name="Weber A.P."/>
        </authorList>
    </citation>
    <scope>NUCLEOTIDE SEQUENCE [LARGE SCALE GENOMIC DNA]</scope>
    <source>
        <strain evidence="3">074W</strain>
    </source>
</reference>
<gene>
    <name evidence="2" type="ORF">Gasu_62100</name>
</gene>
<dbReference type="OrthoDB" id="10524635at2759"/>
<sequence>MTSASSLSLSKSAFDSGSLNFLPSSITKNLLQQGSLSNDRKQSVTYNATEQDCAGFKINVSQGYISVANAINYQQQASTAYASAQWRSNANSIVQAAANLPSMSANECFSLNSPTSDQAVECFSVLYQEFNAGDFGLSASLSLPPLPIAVLSYNTTDGCCGSGYFGDLNGTYVFLVGWGSFDDDYVTGTITCDGYGNYTRVSTNQYATLYMQAIDDTGATANWPSGLFNQALDSDGFGFVNRPATARITTSKTYVSESMFEDAKDIMKNVPISGTNKTYLYYIKHLNDLYNYINVNDLPTGSSSSSSSSSSTSSSSTDNSNDENSKSSSSSSSSSIPIWDTLLMLKENEKKQLTPS</sequence>
<dbReference type="Gramene" id="EME26145">
    <property type="protein sequence ID" value="EME26145"/>
    <property type="gene ID" value="Gasu_62100"/>
</dbReference>
<dbReference type="Proteomes" id="UP000030680">
    <property type="component" value="Unassembled WGS sequence"/>
</dbReference>
<dbReference type="AlphaFoldDB" id="M2WQS4"/>
<evidence type="ECO:0000313" key="2">
    <source>
        <dbReference type="EMBL" id="EME26145.1"/>
    </source>
</evidence>
<accession>M2WQS4</accession>
<evidence type="ECO:0000313" key="3">
    <source>
        <dbReference type="Proteomes" id="UP000030680"/>
    </source>
</evidence>
<dbReference type="KEGG" id="gsl:Gasu_62100"/>
<dbReference type="RefSeq" id="XP_005702665.1">
    <property type="nucleotide sequence ID" value="XM_005702608.1"/>
</dbReference>
<evidence type="ECO:0000256" key="1">
    <source>
        <dbReference type="SAM" id="MobiDB-lite"/>
    </source>
</evidence>
<keyword evidence="3" id="KW-1185">Reference proteome</keyword>
<feature type="compositionally biased region" description="Low complexity" evidence="1">
    <location>
        <begin position="302"/>
        <end position="319"/>
    </location>
</feature>
<dbReference type="EMBL" id="KB454596">
    <property type="protein sequence ID" value="EME26145.1"/>
    <property type="molecule type" value="Genomic_DNA"/>
</dbReference>
<feature type="compositionally biased region" description="Low complexity" evidence="1">
    <location>
        <begin position="326"/>
        <end position="335"/>
    </location>
</feature>
<feature type="region of interest" description="Disordered" evidence="1">
    <location>
        <begin position="301"/>
        <end position="335"/>
    </location>
</feature>
<organism evidence="2 3">
    <name type="scientific">Galdieria sulphuraria</name>
    <name type="common">Red alga</name>
    <dbReference type="NCBI Taxonomy" id="130081"/>
    <lineage>
        <taxon>Eukaryota</taxon>
        <taxon>Rhodophyta</taxon>
        <taxon>Bangiophyceae</taxon>
        <taxon>Galdieriales</taxon>
        <taxon>Galdieriaceae</taxon>
        <taxon>Galdieria</taxon>
    </lineage>
</organism>